<dbReference type="EMBL" id="PVTE01000021">
    <property type="protein sequence ID" value="PRY32509.1"/>
    <property type="molecule type" value="Genomic_DNA"/>
</dbReference>
<organism evidence="3 4">
    <name type="scientific">Spirosoma oryzae</name>
    <dbReference type="NCBI Taxonomy" id="1469603"/>
    <lineage>
        <taxon>Bacteria</taxon>
        <taxon>Pseudomonadati</taxon>
        <taxon>Bacteroidota</taxon>
        <taxon>Cytophagia</taxon>
        <taxon>Cytophagales</taxon>
        <taxon>Cytophagaceae</taxon>
        <taxon>Spirosoma</taxon>
    </lineage>
</organism>
<accession>A0A2T0SGH4</accession>
<gene>
    <name evidence="3" type="ORF">CLV58_1219</name>
</gene>
<dbReference type="InterPro" id="IPR000836">
    <property type="entry name" value="PRTase_dom"/>
</dbReference>
<dbReference type="InterPro" id="IPR029057">
    <property type="entry name" value="PRTase-like"/>
</dbReference>
<comment type="caution">
    <text evidence="3">The sequence shown here is derived from an EMBL/GenBank/DDBJ whole genome shotgun (WGS) entry which is preliminary data.</text>
</comment>
<keyword evidence="4" id="KW-1185">Reference proteome</keyword>
<dbReference type="PANTHER" id="PTHR47505">
    <property type="entry name" value="DNA UTILIZATION PROTEIN YHGH"/>
    <property type="match status" value="1"/>
</dbReference>
<dbReference type="Pfam" id="PF00156">
    <property type="entry name" value="Pribosyltran"/>
    <property type="match status" value="1"/>
</dbReference>
<dbReference type="SUPFAM" id="SSF53271">
    <property type="entry name" value="PRTase-like"/>
    <property type="match status" value="1"/>
</dbReference>
<name>A0A2T0SGH4_9BACT</name>
<dbReference type="PANTHER" id="PTHR47505:SF1">
    <property type="entry name" value="DNA UTILIZATION PROTEIN YHGH"/>
    <property type="match status" value="1"/>
</dbReference>
<evidence type="ECO:0000259" key="2">
    <source>
        <dbReference type="Pfam" id="PF00156"/>
    </source>
</evidence>
<evidence type="ECO:0000256" key="1">
    <source>
        <dbReference type="ARBA" id="ARBA00008007"/>
    </source>
</evidence>
<dbReference type="OrthoDB" id="9779910at2"/>
<dbReference type="Proteomes" id="UP000238375">
    <property type="component" value="Unassembled WGS sequence"/>
</dbReference>
<dbReference type="Gene3D" id="3.40.50.2020">
    <property type="match status" value="1"/>
</dbReference>
<comment type="similarity">
    <text evidence="1">Belongs to the ComF/GntX family.</text>
</comment>
<dbReference type="InterPro" id="IPR051910">
    <property type="entry name" value="ComF/GntX_DNA_util-trans"/>
</dbReference>
<feature type="domain" description="Phosphoribosyltransferase" evidence="2">
    <location>
        <begin position="173"/>
        <end position="228"/>
    </location>
</feature>
<evidence type="ECO:0000313" key="4">
    <source>
        <dbReference type="Proteomes" id="UP000238375"/>
    </source>
</evidence>
<dbReference type="AlphaFoldDB" id="A0A2T0SGH4"/>
<reference evidence="3 4" key="1">
    <citation type="submission" date="2018-03" db="EMBL/GenBank/DDBJ databases">
        <title>Genomic Encyclopedia of Archaeal and Bacterial Type Strains, Phase II (KMG-II): from individual species to whole genera.</title>
        <authorList>
            <person name="Goeker M."/>
        </authorList>
    </citation>
    <scope>NUCLEOTIDE SEQUENCE [LARGE SCALE GENOMIC DNA]</scope>
    <source>
        <strain evidence="3 4">DSM 28354</strain>
    </source>
</reference>
<sequence>MKSLLTDLINLLFPTLCVGCDQTLHQADQFLCTACRLALPETNDHQSPDHNESHNKFAGKVPIRYVTSYARFVKGGVMQRAIHRIKYEGNKDAATGFGRWYGAILNEHSSLADDIDLLVGVPLHKQRLRQRGYNQADQLAIGLSETMQLPARTDVLVRTEFKSSQTKKNRLERWANVETVFGVADALAVKDKHIAIVDDVLTTGATIEACAAELLRAGCREVSVITLAVTQ</sequence>
<proteinExistence type="inferred from homology"/>
<dbReference type="CDD" id="cd06223">
    <property type="entry name" value="PRTases_typeI"/>
    <property type="match status" value="1"/>
</dbReference>
<protein>
    <submittedName>
        <fullName evidence="3">ComF family protein</fullName>
    </submittedName>
</protein>
<evidence type="ECO:0000313" key="3">
    <source>
        <dbReference type="EMBL" id="PRY32509.1"/>
    </source>
</evidence>
<dbReference type="RefSeq" id="WP_106139732.1">
    <property type="nucleotide sequence ID" value="NZ_PVTE01000021.1"/>
</dbReference>